<keyword evidence="5" id="KW-0046">Antibiotic resistance</keyword>
<dbReference type="Pfam" id="PF01061">
    <property type="entry name" value="ABC2_membrane"/>
    <property type="match status" value="1"/>
</dbReference>
<dbReference type="PIRSF" id="PIRSF006648">
    <property type="entry name" value="DrrB"/>
    <property type="match status" value="1"/>
</dbReference>
<feature type="transmembrane region" description="Helical" evidence="6">
    <location>
        <begin position="27"/>
        <end position="47"/>
    </location>
</feature>
<evidence type="ECO:0000313" key="8">
    <source>
        <dbReference type="EMBL" id="PJE93976.1"/>
    </source>
</evidence>
<comment type="similarity">
    <text evidence="6">Belongs to the ABC-2 integral membrane protein family.</text>
</comment>
<dbReference type="InterPro" id="IPR051784">
    <property type="entry name" value="Nod_factor_ABC_transporter"/>
</dbReference>
<accession>A0A2M8LPU0</accession>
<dbReference type="AlphaFoldDB" id="A0A2M8LPU0"/>
<evidence type="ECO:0000313" key="9">
    <source>
        <dbReference type="Proteomes" id="UP000230407"/>
    </source>
</evidence>
<dbReference type="PANTHER" id="PTHR43229">
    <property type="entry name" value="NODULATION PROTEIN J"/>
    <property type="match status" value="1"/>
</dbReference>
<dbReference type="PROSITE" id="PS51012">
    <property type="entry name" value="ABC_TM2"/>
    <property type="match status" value="1"/>
</dbReference>
<dbReference type="GO" id="GO:0043190">
    <property type="term" value="C:ATP-binding cassette (ABC) transporter complex"/>
    <property type="evidence" value="ECO:0007669"/>
    <property type="project" value="InterPro"/>
</dbReference>
<evidence type="ECO:0000256" key="3">
    <source>
        <dbReference type="ARBA" id="ARBA00022989"/>
    </source>
</evidence>
<feature type="transmembrane region" description="Helical" evidence="6">
    <location>
        <begin position="173"/>
        <end position="191"/>
    </location>
</feature>
<feature type="transmembrane region" description="Helical" evidence="6">
    <location>
        <begin position="59"/>
        <end position="83"/>
    </location>
</feature>
<keyword evidence="6" id="KW-1003">Cell membrane</keyword>
<comment type="caution">
    <text evidence="8">The sequence shown here is derived from an EMBL/GenBank/DDBJ whole genome shotgun (WGS) entry which is preliminary data.</text>
</comment>
<feature type="transmembrane region" description="Helical" evidence="6">
    <location>
        <begin position="241"/>
        <end position="260"/>
    </location>
</feature>
<feature type="domain" description="ABC transmembrane type-2" evidence="7">
    <location>
        <begin position="27"/>
        <end position="266"/>
    </location>
</feature>
<evidence type="ECO:0000259" key="7">
    <source>
        <dbReference type="PROSITE" id="PS51012"/>
    </source>
</evidence>
<dbReference type="GO" id="GO:0140359">
    <property type="term" value="F:ABC-type transporter activity"/>
    <property type="evidence" value="ECO:0007669"/>
    <property type="project" value="InterPro"/>
</dbReference>
<sequence length="270" mass="27794">MTALAHTAYDTRAVLGRHLARARRAPGLLVVTQAMPLALLLFFGYVFGPAVSLPGGADYRAYLVPGLFAVTAAGGLVTGMLQAAQDAGRGVTDRLRTLPISRAAVPAGQAAADVLTTAAGLLPLLLVGYAVGWRPERGPGALAGMLGILLLFRLATVWVGIHLGLVIRDEAAAGQLGSSTFMVQLLSNAYIPTAGMTDWLRAVAEWNPISAVAAACRELSGGEAAAANDVPGAAWPVSHPVVAAVGWSVLLLAVFVPLAVRRHARGADGR</sequence>
<keyword evidence="4 6" id="KW-0472">Membrane</keyword>
<dbReference type="EMBL" id="PGGW01000070">
    <property type="protein sequence ID" value="PJE93976.1"/>
    <property type="molecule type" value="Genomic_DNA"/>
</dbReference>
<protein>
    <recommendedName>
        <fullName evidence="6">Transport permease protein</fullName>
    </recommendedName>
</protein>
<evidence type="ECO:0000256" key="6">
    <source>
        <dbReference type="RuleBase" id="RU361157"/>
    </source>
</evidence>
<comment type="subcellular location">
    <subcellularLocation>
        <location evidence="6">Cell membrane</location>
        <topology evidence="6">Multi-pass membrane protein</topology>
    </subcellularLocation>
    <subcellularLocation>
        <location evidence="1">Membrane</location>
        <topology evidence="1">Multi-pass membrane protein</topology>
    </subcellularLocation>
</comment>
<organism evidence="8 9">
    <name type="scientific">Streptomyces carminius</name>
    <dbReference type="NCBI Taxonomy" id="2665496"/>
    <lineage>
        <taxon>Bacteria</taxon>
        <taxon>Bacillati</taxon>
        <taxon>Actinomycetota</taxon>
        <taxon>Actinomycetes</taxon>
        <taxon>Kitasatosporales</taxon>
        <taxon>Streptomycetaceae</taxon>
        <taxon>Streptomyces</taxon>
    </lineage>
</organism>
<keyword evidence="2 6" id="KW-0812">Transmembrane</keyword>
<keyword evidence="3 6" id="KW-1133">Transmembrane helix</keyword>
<feature type="transmembrane region" description="Helical" evidence="6">
    <location>
        <begin position="141"/>
        <end position="161"/>
    </location>
</feature>
<dbReference type="RefSeq" id="WP_100205336.1">
    <property type="nucleotide sequence ID" value="NZ_PGGW01000070.1"/>
</dbReference>
<name>A0A2M8LPU0_9ACTN</name>
<evidence type="ECO:0000256" key="4">
    <source>
        <dbReference type="ARBA" id="ARBA00023136"/>
    </source>
</evidence>
<dbReference type="InterPro" id="IPR013525">
    <property type="entry name" value="ABC2_TM"/>
</dbReference>
<dbReference type="InterPro" id="IPR047817">
    <property type="entry name" value="ABC2_TM_bact-type"/>
</dbReference>
<proteinExistence type="inferred from homology"/>
<reference evidence="8 9" key="1">
    <citation type="submission" date="2017-11" db="EMBL/GenBank/DDBJ databases">
        <title>Streptomyces carmine sp. nov., a novel actinomycete isolated from Sophora alopecuroides in Xinjiang, China.</title>
        <authorList>
            <person name="Wang Y."/>
            <person name="Luo X."/>
            <person name="Wan C."/>
            <person name="Zhang L."/>
        </authorList>
    </citation>
    <scope>NUCLEOTIDE SEQUENCE [LARGE SCALE GENOMIC DNA]</scope>
    <source>
        <strain evidence="8 9">TRM SA0054</strain>
    </source>
</reference>
<keyword evidence="9" id="KW-1185">Reference proteome</keyword>
<evidence type="ECO:0000256" key="2">
    <source>
        <dbReference type="ARBA" id="ARBA00022692"/>
    </source>
</evidence>
<evidence type="ECO:0000256" key="1">
    <source>
        <dbReference type="ARBA" id="ARBA00004141"/>
    </source>
</evidence>
<dbReference type="PANTHER" id="PTHR43229:SF2">
    <property type="entry name" value="NODULATION PROTEIN J"/>
    <property type="match status" value="1"/>
</dbReference>
<dbReference type="GO" id="GO:0046677">
    <property type="term" value="P:response to antibiotic"/>
    <property type="evidence" value="ECO:0007669"/>
    <property type="project" value="UniProtKB-KW"/>
</dbReference>
<feature type="transmembrane region" description="Helical" evidence="6">
    <location>
        <begin position="104"/>
        <end position="129"/>
    </location>
</feature>
<gene>
    <name evidence="8" type="ORF">CUT44_31005</name>
</gene>
<keyword evidence="6" id="KW-0813">Transport</keyword>
<evidence type="ECO:0000256" key="5">
    <source>
        <dbReference type="ARBA" id="ARBA00023251"/>
    </source>
</evidence>
<dbReference type="InterPro" id="IPR000412">
    <property type="entry name" value="ABC_2_transport"/>
</dbReference>
<dbReference type="Proteomes" id="UP000230407">
    <property type="component" value="Unassembled WGS sequence"/>
</dbReference>